<dbReference type="InterPro" id="IPR043917">
    <property type="entry name" value="DUF5753"/>
</dbReference>
<keyword evidence="3" id="KW-1185">Reference proteome</keyword>
<dbReference type="Pfam" id="PF13560">
    <property type="entry name" value="HTH_31"/>
    <property type="match status" value="1"/>
</dbReference>
<gene>
    <name evidence="2" type="ORF">H0264_32015</name>
</gene>
<dbReference type="Proteomes" id="UP000515512">
    <property type="component" value="Chromosome"/>
</dbReference>
<dbReference type="AlphaFoldDB" id="A0A7D6VCT3"/>
<reference evidence="2 3" key="1">
    <citation type="submission" date="2020-07" db="EMBL/GenBank/DDBJ databases">
        <authorList>
            <person name="Zhuang K."/>
            <person name="Ran Y."/>
        </authorList>
    </citation>
    <scope>NUCLEOTIDE SEQUENCE [LARGE SCALE GENOMIC DNA]</scope>
    <source>
        <strain evidence="2 3">WCH-YHL-001</strain>
    </source>
</reference>
<organism evidence="2 3">
    <name type="scientific">Nocardia huaxiensis</name>
    <dbReference type="NCBI Taxonomy" id="2755382"/>
    <lineage>
        <taxon>Bacteria</taxon>
        <taxon>Bacillati</taxon>
        <taxon>Actinomycetota</taxon>
        <taxon>Actinomycetes</taxon>
        <taxon>Mycobacteriales</taxon>
        <taxon>Nocardiaceae</taxon>
        <taxon>Nocardia</taxon>
    </lineage>
</organism>
<dbReference type="RefSeq" id="WP_181581001.1">
    <property type="nucleotide sequence ID" value="NZ_CP059399.1"/>
</dbReference>
<protein>
    <submittedName>
        <fullName evidence="2">Helix-turn-helix domain-containing protein</fullName>
    </submittedName>
</protein>
<proteinExistence type="predicted"/>
<evidence type="ECO:0000259" key="1">
    <source>
        <dbReference type="Pfam" id="PF19054"/>
    </source>
</evidence>
<dbReference type="Pfam" id="PF19054">
    <property type="entry name" value="DUF5753"/>
    <property type="match status" value="1"/>
</dbReference>
<sequence>MDFGNFMQHLRKRAPRSALSRAAAHLEVTRFVLMRMEEGSPTRMTTPQLVSLLDFYEVTPEERAEALRLWSEIREQDKVTKAQGNSKGFWKAYSDQVAPNFPKFLRLEGAADHIIAHQPVVIPGLLQTADYRRSVDRIDNPDLSAVDMQRRLVLAAHRQARLGESGFRFEAFLSEAVLRHRPGAPSMMRAQLQWIAEVSEYENVSVYGIPFSVGPHPGLTIQTFTLLQFPTGASGMTLPSVIYAEGAIGSTFHEDQAEVDHYLRAIEGLRAVALTEAGTRDMVLRIAKEYAT</sequence>
<dbReference type="EMBL" id="CP059399">
    <property type="protein sequence ID" value="QLY29797.1"/>
    <property type="molecule type" value="Genomic_DNA"/>
</dbReference>
<evidence type="ECO:0000313" key="2">
    <source>
        <dbReference type="EMBL" id="QLY29797.1"/>
    </source>
</evidence>
<name>A0A7D6VCT3_9NOCA</name>
<evidence type="ECO:0000313" key="3">
    <source>
        <dbReference type="Proteomes" id="UP000515512"/>
    </source>
</evidence>
<feature type="domain" description="DUF5753" evidence="1">
    <location>
        <begin position="102"/>
        <end position="283"/>
    </location>
</feature>
<dbReference type="KEGG" id="nhu:H0264_32015"/>
<accession>A0A7D6VCT3</accession>